<dbReference type="EMBL" id="UINC01033959">
    <property type="protein sequence ID" value="SVB24046.1"/>
    <property type="molecule type" value="Genomic_DNA"/>
</dbReference>
<dbReference type="Pfam" id="PF00005">
    <property type="entry name" value="ABC_tran"/>
    <property type="match status" value="1"/>
</dbReference>
<evidence type="ECO:0000313" key="2">
    <source>
        <dbReference type="EMBL" id="SVB24046.1"/>
    </source>
</evidence>
<proteinExistence type="predicted"/>
<dbReference type="InterPro" id="IPR027417">
    <property type="entry name" value="P-loop_NTPase"/>
</dbReference>
<dbReference type="AlphaFoldDB" id="A0A382CD72"/>
<protein>
    <recommendedName>
        <fullName evidence="1">ABC transporter domain-containing protein</fullName>
    </recommendedName>
</protein>
<feature type="non-terminal residue" evidence="2">
    <location>
        <position position="36"/>
    </location>
</feature>
<feature type="domain" description="ABC transporter" evidence="1">
    <location>
        <begin position="11"/>
        <end position="36"/>
    </location>
</feature>
<dbReference type="InterPro" id="IPR003439">
    <property type="entry name" value="ABC_transporter-like_ATP-bd"/>
</dbReference>
<feature type="non-terminal residue" evidence="2">
    <location>
        <position position="1"/>
    </location>
</feature>
<evidence type="ECO:0000259" key="1">
    <source>
        <dbReference type="Pfam" id="PF00005"/>
    </source>
</evidence>
<gene>
    <name evidence="2" type="ORF">METZ01_LOCUS176900</name>
</gene>
<dbReference type="SUPFAM" id="SSF52540">
    <property type="entry name" value="P-loop containing nucleoside triphosphate hydrolases"/>
    <property type="match status" value="1"/>
</dbReference>
<organism evidence="2">
    <name type="scientific">marine metagenome</name>
    <dbReference type="NCBI Taxonomy" id="408172"/>
    <lineage>
        <taxon>unclassified sequences</taxon>
        <taxon>metagenomes</taxon>
        <taxon>ecological metagenomes</taxon>
    </lineage>
</organism>
<dbReference type="GO" id="GO:0005524">
    <property type="term" value="F:ATP binding"/>
    <property type="evidence" value="ECO:0007669"/>
    <property type="project" value="InterPro"/>
</dbReference>
<accession>A0A382CD72</accession>
<dbReference type="Gene3D" id="3.40.50.300">
    <property type="entry name" value="P-loop containing nucleotide triphosphate hydrolases"/>
    <property type="match status" value="1"/>
</dbReference>
<reference evidence="2" key="1">
    <citation type="submission" date="2018-05" db="EMBL/GenBank/DDBJ databases">
        <authorList>
            <person name="Lanie J.A."/>
            <person name="Ng W.-L."/>
            <person name="Kazmierczak K.M."/>
            <person name="Andrzejewski T.M."/>
            <person name="Davidsen T.M."/>
            <person name="Wayne K.J."/>
            <person name="Tettelin H."/>
            <person name="Glass J.I."/>
            <person name="Rusch D."/>
            <person name="Podicherti R."/>
            <person name="Tsui H.-C.T."/>
            <person name="Winkler M.E."/>
        </authorList>
    </citation>
    <scope>NUCLEOTIDE SEQUENCE</scope>
</reference>
<name>A0A382CD72_9ZZZZ</name>
<sequence>VGYSVGPIEILKGINLELLSGTCCVLLGPNGAGKST</sequence>
<dbReference type="GO" id="GO:0016887">
    <property type="term" value="F:ATP hydrolysis activity"/>
    <property type="evidence" value="ECO:0007669"/>
    <property type="project" value="InterPro"/>
</dbReference>